<feature type="non-terminal residue" evidence="7">
    <location>
        <position position="935"/>
    </location>
</feature>
<organism evidence="7 8">
    <name type="scientific">Cryptotermes secundus</name>
    <dbReference type="NCBI Taxonomy" id="105785"/>
    <lineage>
        <taxon>Eukaryota</taxon>
        <taxon>Metazoa</taxon>
        <taxon>Ecdysozoa</taxon>
        <taxon>Arthropoda</taxon>
        <taxon>Hexapoda</taxon>
        <taxon>Insecta</taxon>
        <taxon>Pterygota</taxon>
        <taxon>Neoptera</taxon>
        <taxon>Polyneoptera</taxon>
        <taxon>Dictyoptera</taxon>
        <taxon>Blattodea</taxon>
        <taxon>Blattoidea</taxon>
        <taxon>Termitoidae</taxon>
        <taxon>Kalotermitidae</taxon>
        <taxon>Cryptotermitinae</taxon>
        <taxon>Cryptotermes</taxon>
    </lineage>
</organism>
<feature type="region of interest" description="Disordered" evidence="4">
    <location>
        <begin position="567"/>
        <end position="693"/>
    </location>
</feature>
<dbReference type="EMBL" id="NEVH01020019">
    <property type="protein sequence ID" value="PNF21985.1"/>
    <property type="molecule type" value="Genomic_DNA"/>
</dbReference>
<feature type="domain" description="Cystatin" evidence="6">
    <location>
        <begin position="219"/>
        <end position="338"/>
    </location>
</feature>
<dbReference type="SUPFAM" id="SSF54403">
    <property type="entry name" value="Cystatin/monellin"/>
    <property type="match status" value="4"/>
</dbReference>
<feature type="compositionally biased region" description="Basic and acidic residues" evidence="4">
    <location>
        <begin position="659"/>
        <end position="671"/>
    </location>
</feature>
<name>A0A2J7Q069_9NEOP</name>
<dbReference type="OrthoDB" id="387093at2759"/>
<evidence type="ECO:0000256" key="5">
    <source>
        <dbReference type="SAM" id="SignalP"/>
    </source>
</evidence>
<dbReference type="PANTHER" id="PTHR46186">
    <property type="entry name" value="CYSTATIN"/>
    <property type="match status" value="1"/>
</dbReference>
<dbReference type="CDD" id="cd00042">
    <property type="entry name" value="CY"/>
    <property type="match status" value="3"/>
</dbReference>
<protein>
    <recommendedName>
        <fullName evidence="6">Cystatin domain-containing protein</fullName>
    </recommendedName>
</protein>
<feature type="domain" description="Cystatin" evidence="6">
    <location>
        <begin position="819"/>
        <end position="927"/>
    </location>
</feature>
<keyword evidence="5" id="KW-0732">Signal</keyword>
<feature type="signal peptide" evidence="5">
    <location>
        <begin position="1"/>
        <end position="20"/>
    </location>
</feature>
<keyword evidence="2" id="KW-0646">Protease inhibitor</keyword>
<feature type="domain" description="Cystatin" evidence="6">
    <location>
        <begin position="688"/>
        <end position="799"/>
    </location>
</feature>
<dbReference type="InterPro" id="IPR046350">
    <property type="entry name" value="Cystatin_sf"/>
</dbReference>
<accession>A0A2J7Q069</accession>
<evidence type="ECO:0000256" key="4">
    <source>
        <dbReference type="SAM" id="MobiDB-lite"/>
    </source>
</evidence>
<dbReference type="SMART" id="SM00043">
    <property type="entry name" value="CY"/>
    <property type="match status" value="4"/>
</dbReference>
<dbReference type="GO" id="GO:0031982">
    <property type="term" value="C:vesicle"/>
    <property type="evidence" value="ECO:0007669"/>
    <property type="project" value="TreeGrafter"/>
</dbReference>
<feature type="domain" description="Cystatin" evidence="6">
    <location>
        <begin position="416"/>
        <end position="524"/>
    </location>
</feature>
<dbReference type="GO" id="GO:0005737">
    <property type="term" value="C:cytoplasm"/>
    <property type="evidence" value="ECO:0007669"/>
    <property type="project" value="TreeGrafter"/>
</dbReference>
<evidence type="ECO:0000313" key="7">
    <source>
        <dbReference type="EMBL" id="PNF21985.1"/>
    </source>
</evidence>
<evidence type="ECO:0000256" key="3">
    <source>
        <dbReference type="ARBA" id="ARBA00022704"/>
    </source>
</evidence>
<dbReference type="PROSITE" id="PS00287">
    <property type="entry name" value="CYSTATIN"/>
    <property type="match status" value="1"/>
</dbReference>
<dbReference type="InterPro" id="IPR000010">
    <property type="entry name" value="Cystatin_dom"/>
</dbReference>
<feature type="chain" id="PRO_5018613641" description="Cystatin domain-containing protein" evidence="5">
    <location>
        <begin position="21"/>
        <end position="935"/>
    </location>
</feature>
<dbReference type="AlphaFoldDB" id="A0A2J7Q069"/>
<dbReference type="GO" id="GO:0004869">
    <property type="term" value="F:cysteine-type endopeptidase inhibitor activity"/>
    <property type="evidence" value="ECO:0007669"/>
    <property type="project" value="UniProtKB-KW"/>
</dbReference>
<dbReference type="InterPro" id="IPR018073">
    <property type="entry name" value="Prot_inh_cystat_CS"/>
</dbReference>
<dbReference type="Pfam" id="PF00031">
    <property type="entry name" value="Cystatin"/>
    <property type="match status" value="3"/>
</dbReference>
<evidence type="ECO:0000313" key="8">
    <source>
        <dbReference type="Proteomes" id="UP000235965"/>
    </source>
</evidence>
<keyword evidence="3" id="KW-0789">Thiol protease inhibitor</keyword>
<sequence>MAQLMKLSVALLCCLIGVLCDGTVDSKFRDAAQFVLDAFNDQPGSVHVYDSAKIINAYKNNESLPSLYFMQLDITVITAGCNSSVDCTPSHLICELVLRENSSTDTKDIYEDRTKCARKETEPIFPTNEHGFDEENVSDEIRSIASFAVQQSESNGDAKRSVIDIMSVKRQVAGNSTTLYLTLKVTKTDGGDALLFEVCEAEVNQTAEMALESNLTCFPLTGMLPDAPMNAADVTAIAERATDELDSLSFSEFTLKLVDVLRAETTVTPGSEGTVTTLELRLAPTLCLKNVDTDSDTDGLYEKRLCPENVSNRRIICSITSWDRPWVEDTLYSEPACHEDAYNDGTGKIRQDEDHQKSNLDTVMDDQIEPLNEEMSLPAVESHSIPVVEELDPIVEQVEKSRTPIVEEPIIATHTYCTGCPTDLDVSNPALQDYVDQALAVIDEGSHGKYMHRATRIAKAQKQVVNGVKYILQLEVTETSCLKGSTQDRTSCEPNMDSVRICSVEFLEKPWLDSSREIISNNCTSYNNDLENEIEPHFIPNNEANRQEIFDYLDTLIEPDLVTAKIPSSYGRDGLYLPENEPEDHHVETDAEQIDVNNPDGKQKKSDRSEVDEQNSESTNEKESILKSEGNSNEFEETKQSERQKPQDQSDESDQSSESNERQEKIIEKFAEYITGESRNRRETTPRSVPGGLKDIDKSEVELVNKLSEIAVRTLDEIDEDDRRRVVLEVLGAQKQIVNGVLYHLQLRVGTTSCSENGDNKPDCMKHHSSPVKICRVELHRSFTDNSNLDAKVVKSECTTEERILPEKKLREKRSGGNIVLSGTSPANISDPYITRLADFAVSELDKGTNSLYTQCVVRIVSASKQVVAGYNVFLVLELGESSRRKGETNSGSCKLTENSEIKICHVTVWDRPWLENAHQVTSFNCSASESRSSG</sequence>
<feature type="compositionally biased region" description="Basic and acidic residues" evidence="4">
    <location>
        <begin position="636"/>
        <end position="648"/>
    </location>
</feature>
<evidence type="ECO:0000256" key="1">
    <source>
        <dbReference type="ARBA" id="ARBA00009403"/>
    </source>
</evidence>
<reference evidence="7 8" key="1">
    <citation type="submission" date="2017-12" db="EMBL/GenBank/DDBJ databases">
        <title>Hemimetabolous genomes reveal molecular basis of termite eusociality.</title>
        <authorList>
            <person name="Harrison M.C."/>
            <person name="Jongepier E."/>
            <person name="Robertson H.M."/>
            <person name="Arning N."/>
            <person name="Bitard-Feildel T."/>
            <person name="Chao H."/>
            <person name="Childers C.P."/>
            <person name="Dinh H."/>
            <person name="Doddapaneni H."/>
            <person name="Dugan S."/>
            <person name="Gowin J."/>
            <person name="Greiner C."/>
            <person name="Han Y."/>
            <person name="Hu H."/>
            <person name="Hughes D.S.T."/>
            <person name="Huylmans A.-K."/>
            <person name="Kemena C."/>
            <person name="Kremer L.P.M."/>
            <person name="Lee S.L."/>
            <person name="Lopez-Ezquerra A."/>
            <person name="Mallet L."/>
            <person name="Monroy-Kuhn J.M."/>
            <person name="Moser A."/>
            <person name="Murali S.C."/>
            <person name="Muzny D.M."/>
            <person name="Otani S."/>
            <person name="Piulachs M.-D."/>
            <person name="Poelchau M."/>
            <person name="Qu J."/>
            <person name="Schaub F."/>
            <person name="Wada-Katsumata A."/>
            <person name="Worley K.C."/>
            <person name="Xie Q."/>
            <person name="Ylla G."/>
            <person name="Poulsen M."/>
            <person name="Gibbs R.A."/>
            <person name="Schal C."/>
            <person name="Richards S."/>
            <person name="Belles X."/>
            <person name="Korb J."/>
            <person name="Bornberg-Bauer E."/>
        </authorList>
    </citation>
    <scope>NUCLEOTIDE SEQUENCE [LARGE SCALE GENOMIC DNA]</scope>
    <source>
        <tissue evidence="7">Whole body</tissue>
    </source>
</reference>
<dbReference type="GO" id="GO:0005615">
    <property type="term" value="C:extracellular space"/>
    <property type="evidence" value="ECO:0007669"/>
    <property type="project" value="TreeGrafter"/>
</dbReference>
<evidence type="ECO:0000256" key="2">
    <source>
        <dbReference type="ARBA" id="ARBA00022690"/>
    </source>
</evidence>
<comment type="similarity">
    <text evidence="1">Belongs to the cystatin family.</text>
</comment>
<dbReference type="Gene3D" id="3.10.450.10">
    <property type="match status" value="5"/>
</dbReference>
<proteinExistence type="inferred from homology"/>
<gene>
    <name evidence="7" type="ORF">B7P43_G17804</name>
</gene>
<dbReference type="Proteomes" id="UP000235965">
    <property type="component" value="Unassembled WGS sequence"/>
</dbReference>
<evidence type="ECO:0000259" key="6">
    <source>
        <dbReference type="SMART" id="SM00043"/>
    </source>
</evidence>
<dbReference type="PANTHER" id="PTHR46186:SF2">
    <property type="entry name" value="CYSTATIN"/>
    <property type="match status" value="1"/>
</dbReference>
<keyword evidence="8" id="KW-1185">Reference proteome</keyword>
<feature type="compositionally biased region" description="Basic and acidic residues" evidence="4">
    <location>
        <begin position="601"/>
        <end position="611"/>
    </location>
</feature>
<comment type="caution">
    <text evidence="7">The sequence shown here is derived from an EMBL/GenBank/DDBJ whole genome shotgun (WGS) entry which is preliminary data.</text>
</comment>